<feature type="region of interest" description="Disordered" evidence="1">
    <location>
        <begin position="1"/>
        <end position="21"/>
    </location>
</feature>
<sequence>MLGAGGPHSPERVCSASSAPPCGLELRKRMDLTSGSDWPLQKQGAKFIVTGRAYVPYHWWDGRVIGGGPAVLEDEVRPGRSRLQRSSRPPRSAREDPAGGGGDGGGEGGPQVLHHWSQQTTGAPPPQKSKNHVCWPGVFPTAK</sequence>
<dbReference type="EMBL" id="OX459955">
    <property type="protein sequence ID" value="CAI9159898.1"/>
    <property type="molecule type" value="Genomic_DNA"/>
</dbReference>
<reference evidence="2" key="1">
    <citation type="submission" date="2023-04" db="EMBL/GenBank/DDBJ databases">
        <authorList>
            <consortium name="ELIXIR-Norway"/>
        </authorList>
    </citation>
    <scope>NUCLEOTIDE SEQUENCE [LARGE SCALE GENOMIC DNA]</scope>
</reference>
<evidence type="ECO:0000256" key="1">
    <source>
        <dbReference type="SAM" id="MobiDB-lite"/>
    </source>
</evidence>
<proteinExistence type="predicted"/>
<organism evidence="2 3">
    <name type="scientific">Rangifer tarandus platyrhynchus</name>
    <name type="common">Svalbard reindeer</name>
    <dbReference type="NCBI Taxonomy" id="3082113"/>
    <lineage>
        <taxon>Eukaryota</taxon>
        <taxon>Metazoa</taxon>
        <taxon>Chordata</taxon>
        <taxon>Craniata</taxon>
        <taxon>Vertebrata</taxon>
        <taxon>Euteleostomi</taxon>
        <taxon>Mammalia</taxon>
        <taxon>Eutheria</taxon>
        <taxon>Laurasiatheria</taxon>
        <taxon>Artiodactyla</taxon>
        <taxon>Ruminantia</taxon>
        <taxon>Pecora</taxon>
        <taxon>Cervidae</taxon>
        <taxon>Odocoileinae</taxon>
        <taxon>Rangifer</taxon>
    </lineage>
</organism>
<feature type="region of interest" description="Disordered" evidence="1">
    <location>
        <begin position="68"/>
        <end position="143"/>
    </location>
</feature>
<accession>A0ABN8YED4</accession>
<feature type="compositionally biased region" description="Gly residues" evidence="1">
    <location>
        <begin position="98"/>
        <end position="109"/>
    </location>
</feature>
<name>A0ABN8YED4_RANTA</name>
<evidence type="ECO:0000313" key="2">
    <source>
        <dbReference type="EMBL" id="CAI9159898.1"/>
    </source>
</evidence>
<gene>
    <name evidence="2" type="ORF">MRATA1EN1_LOCUS8860</name>
</gene>
<dbReference type="Proteomes" id="UP001176941">
    <property type="component" value="Chromosome 19"/>
</dbReference>
<protein>
    <submittedName>
        <fullName evidence="2">Uncharacterized protein</fullName>
    </submittedName>
</protein>
<evidence type="ECO:0000313" key="3">
    <source>
        <dbReference type="Proteomes" id="UP001176941"/>
    </source>
</evidence>
<keyword evidence="3" id="KW-1185">Reference proteome</keyword>